<feature type="compositionally biased region" description="Polar residues" evidence="17">
    <location>
        <begin position="641"/>
        <end position="651"/>
    </location>
</feature>
<evidence type="ECO:0000256" key="3">
    <source>
        <dbReference type="ARBA" id="ARBA00022527"/>
    </source>
</evidence>
<keyword evidence="23" id="KW-1185">Reference proteome</keyword>
<dbReference type="Pfam" id="PF07714">
    <property type="entry name" value="PK_Tyr_Ser-Thr"/>
    <property type="match status" value="1"/>
</dbReference>
<dbReference type="SUPFAM" id="SSF56112">
    <property type="entry name" value="Protein kinase-like (PK-like)"/>
    <property type="match status" value="1"/>
</dbReference>
<dbReference type="OMA" id="HTANCLL"/>
<reference evidence="21 23" key="2">
    <citation type="journal article" date="2018" name="Plant J.">
        <title>The Physcomitrella patens chromosome-scale assembly reveals moss genome structure and evolution.</title>
        <authorList>
            <person name="Lang D."/>
            <person name="Ullrich K.K."/>
            <person name="Murat F."/>
            <person name="Fuchs J."/>
            <person name="Jenkins J."/>
            <person name="Haas F.B."/>
            <person name="Piednoel M."/>
            <person name="Gundlach H."/>
            <person name="Van Bel M."/>
            <person name="Meyberg R."/>
            <person name="Vives C."/>
            <person name="Morata J."/>
            <person name="Symeonidi A."/>
            <person name="Hiss M."/>
            <person name="Muchero W."/>
            <person name="Kamisugi Y."/>
            <person name="Saleh O."/>
            <person name="Blanc G."/>
            <person name="Decker E.L."/>
            <person name="van Gessel N."/>
            <person name="Grimwood J."/>
            <person name="Hayes R.D."/>
            <person name="Graham S.W."/>
            <person name="Gunter L.E."/>
            <person name="McDaniel S.F."/>
            <person name="Hoernstein S.N.W."/>
            <person name="Larsson A."/>
            <person name="Li F.W."/>
            <person name="Perroud P.F."/>
            <person name="Phillips J."/>
            <person name="Ranjan P."/>
            <person name="Rokshar D.S."/>
            <person name="Rothfels C.J."/>
            <person name="Schneider L."/>
            <person name="Shu S."/>
            <person name="Stevenson D.W."/>
            <person name="Thummler F."/>
            <person name="Tillich M."/>
            <person name="Villarreal Aguilar J.C."/>
            <person name="Widiez T."/>
            <person name="Wong G.K."/>
            <person name="Wymore A."/>
            <person name="Zhang Y."/>
            <person name="Zimmer A.D."/>
            <person name="Quatrano R.S."/>
            <person name="Mayer K.F.X."/>
            <person name="Goodstein D."/>
            <person name="Casacuberta J.M."/>
            <person name="Vandepoele K."/>
            <person name="Reski R."/>
            <person name="Cuming A.C."/>
            <person name="Tuskan G.A."/>
            <person name="Maumus F."/>
            <person name="Salse J."/>
            <person name="Schmutz J."/>
            <person name="Rensing S.A."/>
        </authorList>
    </citation>
    <scope>NUCLEOTIDE SEQUENCE [LARGE SCALE GENOMIC DNA]</scope>
    <source>
        <strain evidence="22 23">cv. Gransden 2004</strain>
    </source>
</reference>
<evidence type="ECO:0000256" key="17">
    <source>
        <dbReference type="SAM" id="MobiDB-lite"/>
    </source>
</evidence>
<keyword evidence="12" id="KW-0675">Receptor</keyword>
<evidence type="ECO:0000256" key="4">
    <source>
        <dbReference type="ARBA" id="ARBA00022679"/>
    </source>
</evidence>
<dbReference type="PROSITE" id="PS00108">
    <property type="entry name" value="PROTEIN_KINASE_ST"/>
    <property type="match status" value="1"/>
</dbReference>
<dbReference type="FunFam" id="1.10.510.10:FF:000287">
    <property type="entry name" value="probable LRR receptor-like serine/threonine-protein kinase RKF3"/>
    <property type="match status" value="1"/>
</dbReference>
<evidence type="ECO:0000256" key="2">
    <source>
        <dbReference type="ARBA" id="ARBA00012513"/>
    </source>
</evidence>
<dbReference type="Gene3D" id="3.30.200.20">
    <property type="entry name" value="Phosphorylase Kinase, domain 1"/>
    <property type="match status" value="1"/>
</dbReference>
<dbReference type="KEGG" id="ppp:112275603"/>
<evidence type="ECO:0000259" key="20">
    <source>
        <dbReference type="PROSITE" id="PS50011"/>
    </source>
</evidence>
<dbReference type="PROSITE" id="PS50011">
    <property type="entry name" value="PROTEIN_KINASE_DOM"/>
    <property type="match status" value="1"/>
</dbReference>
<evidence type="ECO:0000256" key="7">
    <source>
        <dbReference type="ARBA" id="ARBA00022741"/>
    </source>
</evidence>
<dbReference type="GO" id="GO:0007165">
    <property type="term" value="P:signal transduction"/>
    <property type="evidence" value="ECO:0000318"/>
    <property type="project" value="GO_Central"/>
</dbReference>
<keyword evidence="6 19" id="KW-0732">Signal</keyword>
<proteinExistence type="predicted"/>
<dbReference type="InterPro" id="IPR043891">
    <property type="entry name" value="SPARK"/>
</dbReference>
<keyword evidence="13" id="KW-0325">Glycoprotein</keyword>
<dbReference type="FunCoup" id="A0A2K1IJB3">
    <property type="interactions" value="293"/>
</dbReference>
<evidence type="ECO:0000313" key="23">
    <source>
        <dbReference type="Proteomes" id="UP000006727"/>
    </source>
</evidence>
<evidence type="ECO:0000256" key="12">
    <source>
        <dbReference type="ARBA" id="ARBA00023170"/>
    </source>
</evidence>
<dbReference type="EMBL" id="ABEU02000023">
    <property type="protein sequence ID" value="PNR29367.1"/>
    <property type="molecule type" value="Genomic_DNA"/>
</dbReference>
<dbReference type="GO" id="GO:0004674">
    <property type="term" value="F:protein serine/threonine kinase activity"/>
    <property type="evidence" value="ECO:0007669"/>
    <property type="project" value="UniProtKB-KW"/>
</dbReference>
<evidence type="ECO:0000256" key="10">
    <source>
        <dbReference type="ARBA" id="ARBA00022989"/>
    </source>
</evidence>
<dbReference type="Proteomes" id="UP000006727">
    <property type="component" value="Chromosome 23"/>
</dbReference>
<evidence type="ECO:0000256" key="19">
    <source>
        <dbReference type="SAM" id="SignalP"/>
    </source>
</evidence>
<dbReference type="GO" id="GO:0004672">
    <property type="term" value="F:protein kinase activity"/>
    <property type="evidence" value="ECO:0000318"/>
    <property type="project" value="GO_Central"/>
</dbReference>
<dbReference type="GO" id="GO:0005886">
    <property type="term" value="C:plasma membrane"/>
    <property type="evidence" value="ECO:0000318"/>
    <property type="project" value="GO_Central"/>
</dbReference>
<keyword evidence="9 16" id="KW-0067">ATP-binding</keyword>
<feature type="region of interest" description="Disordered" evidence="17">
    <location>
        <begin position="630"/>
        <end position="651"/>
    </location>
</feature>
<comment type="subcellular location">
    <subcellularLocation>
        <location evidence="1">Membrane</location>
        <topology evidence="1">Single-pass type I membrane protein</topology>
    </subcellularLocation>
</comment>
<keyword evidence="8" id="KW-0418">Kinase</keyword>
<dbReference type="PROSITE" id="PS00107">
    <property type="entry name" value="PROTEIN_KINASE_ATP"/>
    <property type="match status" value="1"/>
</dbReference>
<dbReference type="EnsemblPlants" id="Pp3c23_14220V3.2">
    <property type="protein sequence ID" value="PAC:32949500.CDS.1"/>
    <property type="gene ID" value="Pp3c23_14220"/>
</dbReference>
<dbReference type="PANTHER" id="PTHR47989:SF62">
    <property type="entry name" value="OS05G0423500 PROTEIN"/>
    <property type="match status" value="1"/>
</dbReference>
<reference evidence="22" key="3">
    <citation type="submission" date="2020-12" db="UniProtKB">
        <authorList>
            <consortium name="EnsemblPlants"/>
        </authorList>
    </citation>
    <scope>IDENTIFICATION</scope>
</reference>
<keyword evidence="4" id="KW-0808">Transferase</keyword>
<dbReference type="STRING" id="3218.A0A2K1IJB3"/>
<dbReference type="Gramene" id="Pp3c23_14220V3.2">
    <property type="protein sequence ID" value="PAC:32949500.CDS.1"/>
    <property type="gene ID" value="Pp3c23_14220"/>
</dbReference>
<evidence type="ECO:0000313" key="21">
    <source>
        <dbReference type="EMBL" id="PNR29367.1"/>
    </source>
</evidence>
<feature type="chain" id="PRO_5043157961" description="non-specific serine/threonine protein kinase" evidence="19">
    <location>
        <begin position="34"/>
        <end position="651"/>
    </location>
</feature>
<dbReference type="InterPro" id="IPR017441">
    <property type="entry name" value="Protein_kinase_ATP_BS"/>
</dbReference>
<feature type="domain" description="Protein kinase" evidence="20">
    <location>
        <begin position="311"/>
        <end position="584"/>
    </location>
</feature>
<feature type="signal peptide" evidence="19">
    <location>
        <begin position="1"/>
        <end position="33"/>
    </location>
</feature>
<protein>
    <recommendedName>
        <fullName evidence="2">non-specific serine/threonine protein kinase</fullName>
        <ecNumber evidence="2">2.7.11.1</ecNumber>
    </recommendedName>
</protein>
<dbReference type="OrthoDB" id="780646at2759"/>
<accession>A0A2K1IJB3</accession>
<gene>
    <name evidence="22" type="primary">LOC112275603</name>
    <name evidence="21" type="ORF">PHYPA_028060</name>
</gene>
<keyword evidence="5 18" id="KW-0812">Transmembrane</keyword>
<evidence type="ECO:0000256" key="14">
    <source>
        <dbReference type="ARBA" id="ARBA00047899"/>
    </source>
</evidence>
<dbReference type="CDD" id="cd14066">
    <property type="entry name" value="STKc_IRAK"/>
    <property type="match status" value="1"/>
</dbReference>
<dbReference type="AlphaFoldDB" id="A0A2K1IJB3"/>
<evidence type="ECO:0000256" key="5">
    <source>
        <dbReference type="ARBA" id="ARBA00022692"/>
    </source>
</evidence>
<dbReference type="InterPro" id="IPR011009">
    <property type="entry name" value="Kinase-like_dom_sf"/>
</dbReference>
<feature type="binding site" evidence="16">
    <location>
        <position position="339"/>
    </location>
    <ligand>
        <name>ATP</name>
        <dbReference type="ChEBI" id="CHEBI:30616"/>
    </ligand>
</feature>
<evidence type="ECO:0000256" key="9">
    <source>
        <dbReference type="ARBA" id="ARBA00022840"/>
    </source>
</evidence>
<dbReference type="Gene3D" id="1.10.510.10">
    <property type="entry name" value="Transferase(Phosphotransferase) domain 1"/>
    <property type="match status" value="1"/>
</dbReference>
<dbReference type="GO" id="GO:0005524">
    <property type="term" value="F:ATP binding"/>
    <property type="evidence" value="ECO:0007669"/>
    <property type="project" value="UniProtKB-UniRule"/>
</dbReference>
<evidence type="ECO:0000256" key="15">
    <source>
        <dbReference type="ARBA" id="ARBA00048679"/>
    </source>
</evidence>
<feature type="compositionally biased region" description="Low complexity" evidence="17">
    <location>
        <begin position="630"/>
        <end position="640"/>
    </location>
</feature>
<keyword evidence="11 18" id="KW-0472">Membrane</keyword>
<evidence type="ECO:0000256" key="6">
    <source>
        <dbReference type="ARBA" id="ARBA00022729"/>
    </source>
</evidence>
<dbReference type="EnsemblPlants" id="Pp3c23_14220V3.1">
    <property type="protein sequence ID" value="PAC:32949499.CDS.1"/>
    <property type="gene ID" value="Pp3c23_14220"/>
</dbReference>
<dbReference type="RefSeq" id="XP_024361868.1">
    <property type="nucleotide sequence ID" value="XM_024506100.2"/>
</dbReference>
<name>A0A2K1IJB3_PHYPA</name>
<evidence type="ECO:0000313" key="22">
    <source>
        <dbReference type="EnsemblPlants" id="PAC:32949499.CDS.1"/>
    </source>
</evidence>
<organism evidence="21">
    <name type="scientific">Physcomitrium patens</name>
    <name type="common">Spreading-leaved earth moss</name>
    <name type="synonym">Physcomitrella patens</name>
    <dbReference type="NCBI Taxonomy" id="3218"/>
    <lineage>
        <taxon>Eukaryota</taxon>
        <taxon>Viridiplantae</taxon>
        <taxon>Streptophyta</taxon>
        <taxon>Embryophyta</taxon>
        <taxon>Bryophyta</taxon>
        <taxon>Bryophytina</taxon>
        <taxon>Bryopsida</taxon>
        <taxon>Funariidae</taxon>
        <taxon>Funariales</taxon>
        <taxon>Funariaceae</taxon>
        <taxon>Physcomitrium</taxon>
    </lineage>
</organism>
<dbReference type="Pfam" id="PF19160">
    <property type="entry name" value="SPARK"/>
    <property type="match status" value="1"/>
</dbReference>
<evidence type="ECO:0000256" key="18">
    <source>
        <dbReference type="SAM" id="Phobius"/>
    </source>
</evidence>
<dbReference type="InterPro" id="IPR008271">
    <property type="entry name" value="Ser/Thr_kinase_AS"/>
</dbReference>
<comment type="catalytic activity">
    <reaction evidence="15">
        <text>L-seryl-[protein] + ATP = O-phospho-L-seryl-[protein] + ADP + H(+)</text>
        <dbReference type="Rhea" id="RHEA:17989"/>
        <dbReference type="Rhea" id="RHEA-COMP:9863"/>
        <dbReference type="Rhea" id="RHEA-COMP:11604"/>
        <dbReference type="ChEBI" id="CHEBI:15378"/>
        <dbReference type="ChEBI" id="CHEBI:29999"/>
        <dbReference type="ChEBI" id="CHEBI:30616"/>
        <dbReference type="ChEBI" id="CHEBI:83421"/>
        <dbReference type="ChEBI" id="CHEBI:456216"/>
        <dbReference type="EC" id="2.7.11.1"/>
    </reaction>
</comment>
<dbReference type="RefSeq" id="XP_024361869.1">
    <property type="nucleotide sequence ID" value="XM_024506101.2"/>
</dbReference>
<dbReference type="GeneID" id="112275603"/>
<dbReference type="InterPro" id="IPR001245">
    <property type="entry name" value="Ser-Thr/Tyr_kinase_cat_dom"/>
</dbReference>
<sequence length="651" mass="71432">MGRWSLEGQEMLGLRRRTVIILVFFFLSLQVVAQAPSLTPTDCPLNLDILDVFPSVAEQVRAVDSLEKRCLTLTHGVDVLLSVYLKNEDYFLVPPEAASSCIQALNSYFQVPNITGLCGLTPAFISRGTNNCQAIQTREDFISAAKNRDSILATCKNGVLANGNTKSAGCAACTKSLTQVANSLRSSGNSNDNLCLDYTSMYTGAFVVNAGPSDVTTLVCLWDIIGDDDDKKKLQWWVYLVISGGAILFAFSCAWIGFLLLRRWRRKHRQSNVGNEFARVAKSMLHGSMKEIGGGLTWYDIEELRAATHNFDVKRIIGQGGFGNVYRGVLLDGSEVACKRFKDCTAAGDTSFLHEVQALASVRHKNLVALRGCCIASLGEGRLAGYQRIIVLDYVKNGTLQDHLFGNIHKGDGKKSSSQPTLSWPQRLKIATDAGRGVQYLHAGAQTQILHRDIKPSNILLDSDFNAMVADFGLVKFTPNGVSHMTTGVAGSFGYIAPEYAMYSQLTEKSDVYSFGIVMLEIISGRKAMVPDPITSELLIDWAWRLFKEGDWDLILDPRLTERGPDEDLKRFAMVALLCAHPQVFYRPTMTMVLRMLEGAQHVPALPDRPIPVTLSKAALQASLAPSNIGSGSYSSNFSSATQDSMRQPVK</sequence>
<dbReference type="EC" id="2.7.11.1" evidence="2"/>
<dbReference type="Gramene" id="Pp3c23_14220V3.1">
    <property type="protein sequence ID" value="PAC:32949499.CDS.1"/>
    <property type="gene ID" value="Pp3c23_14220"/>
</dbReference>
<dbReference type="SMART" id="SM00220">
    <property type="entry name" value="S_TKc"/>
    <property type="match status" value="1"/>
</dbReference>
<dbReference type="InterPro" id="IPR000719">
    <property type="entry name" value="Prot_kinase_dom"/>
</dbReference>
<keyword evidence="7 16" id="KW-0547">Nucleotide-binding</keyword>
<keyword evidence="10 18" id="KW-1133">Transmembrane helix</keyword>
<evidence type="ECO:0000256" key="8">
    <source>
        <dbReference type="ARBA" id="ARBA00022777"/>
    </source>
</evidence>
<evidence type="ECO:0000256" key="13">
    <source>
        <dbReference type="ARBA" id="ARBA00023180"/>
    </source>
</evidence>
<comment type="catalytic activity">
    <reaction evidence="14">
        <text>L-threonyl-[protein] + ATP = O-phospho-L-threonyl-[protein] + ADP + H(+)</text>
        <dbReference type="Rhea" id="RHEA:46608"/>
        <dbReference type="Rhea" id="RHEA-COMP:11060"/>
        <dbReference type="Rhea" id="RHEA-COMP:11605"/>
        <dbReference type="ChEBI" id="CHEBI:15378"/>
        <dbReference type="ChEBI" id="CHEBI:30013"/>
        <dbReference type="ChEBI" id="CHEBI:30616"/>
        <dbReference type="ChEBI" id="CHEBI:61977"/>
        <dbReference type="ChEBI" id="CHEBI:456216"/>
        <dbReference type="EC" id="2.7.11.1"/>
    </reaction>
</comment>
<keyword evidence="3" id="KW-0723">Serine/threonine-protein kinase</keyword>
<dbReference type="PANTHER" id="PTHR47989">
    <property type="entry name" value="OS01G0750732 PROTEIN"/>
    <property type="match status" value="1"/>
</dbReference>
<evidence type="ECO:0000256" key="16">
    <source>
        <dbReference type="PROSITE-ProRule" id="PRU10141"/>
    </source>
</evidence>
<evidence type="ECO:0000256" key="11">
    <source>
        <dbReference type="ARBA" id="ARBA00023136"/>
    </source>
</evidence>
<reference evidence="21 23" key="1">
    <citation type="journal article" date="2008" name="Science">
        <title>The Physcomitrella genome reveals evolutionary insights into the conquest of land by plants.</title>
        <authorList>
            <person name="Rensing S."/>
            <person name="Lang D."/>
            <person name="Zimmer A."/>
            <person name="Terry A."/>
            <person name="Salamov A."/>
            <person name="Shapiro H."/>
            <person name="Nishiyama T."/>
            <person name="Perroud P.-F."/>
            <person name="Lindquist E."/>
            <person name="Kamisugi Y."/>
            <person name="Tanahashi T."/>
            <person name="Sakakibara K."/>
            <person name="Fujita T."/>
            <person name="Oishi K."/>
            <person name="Shin-I T."/>
            <person name="Kuroki Y."/>
            <person name="Toyoda A."/>
            <person name="Suzuki Y."/>
            <person name="Hashimoto A."/>
            <person name="Yamaguchi K."/>
            <person name="Sugano A."/>
            <person name="Kohara Y."/>
            <person name="Fujiyama A."/>
            <person name="Anterola A."/>
            <person name="Aoki S."/>
            <person name="Ashton N."/>
            <person name="Barbazuk W.B."/>
            <person name="Barker E."/>
            <person name="Bennetzen J."/>
            <person name="Bezanilla M."/>
            <person name="Blankenship R."/>
            <person name="Cho S.H."/>
            <person name="Dutcher S."/>
            <person name="Estelle M."/>
            <person name="Fawcett J.A."/>
            <person name="Gundlach H."/>
            <person name="Hanada K."/>
            <person name="Heyl A."/>
            <person name="Hicks K.A."/>
            <person name="Hugh J."/>
            <person name="Lohr M."/>
            <person name="Mayer K."/>
            <person name="Melkozernov A."/>
            <person name="Murata T."/>
            <person name="Nelson D."/>
            <person name="Pils B."/>
            <person name="Prigge M."/>
            <person name="Reiss B."/>
            <person name="Renner T."/>
            <person name="Rombauts S."/>
            <person name="Rushton P."/>
            <person name="Sanderfoot A."/>
            <person name="Schween G."/>
            <person name="Shiu S.-H."/>
            <person name="Stueber K."/>
            <person name="Theodoulou F.L."/>
            <person name="Tu H."/>
            <person name="Van de Peer Y."/>
            <person name="Verrier P.J."/>
            <person name="Waters E."/>
            <person name="Wood A."/>
            <person name="Yang L."/>
            <person name="Cove D."/>
            <person name="Cuming A."/>
            <person name="Hasebe M."/>
            <person name="Lucas S."/>
            <person name="Mishler D.B."/>
            <person name="Reski R."/>
            <person name="Grigoriev I."/>
            <person name="Quatrano R.S."/>
            <person name="Boore J.L."/>
        </authorList>
    </citation>
    <scope>NUCLEOTIDE SEQUENCE [LARGE SCALE GENOMIC DNA]</scope>
    <source>
        <strain evidence="22 23">cv. Gransden 2004</strain>
    </source>
</reference>
<evidence type="ECO:0000256" key="1">
    <source>
        <dbReference type="ARBA" id="ARBA00004479"/>
    </source>
</evidence>
<feature type="transmembrane region" description="Helical" evidence="18">
    <location>
        <begin position="236"/>
        <end position="261"/>
    </location>
</feature>
<dbReference type="PaxDb" id="3218-PP1S379_23V6.1"/>